<gene>
    <name evidence="9" type="primary">WBGene00276850</name>
</gene>
<evidence type="ECO:0000313" key="10">
    <source>
        <dbReference type="Proteomes" id="UP000005239"/>
    </source>
</evidence>
<organism evidence="9 10">
    <name type="scientific">Pristionchus pacificus</name>
    <name type="common">Parasitic nematode worm</name>
    <dbReference type="NCBI Taxonomy" id="54126"/>
    <lineage>
        <taxon>Eukaryota</taxon>
        <taxon>Metazoa</taxon>
        <taxon>Ecdysozoa</taxon>
        <taxon>Nematoda</taxon>
        <taxon>Chromadorea</taxon>
        <taxon>Rhabditida</taxon>
        <taxon>Rhabditina</taxon>
        <taxon>Diplogasteromorpha</taxon>
        <taxon>Diplogasteroidea</taxon>
        <taxon>Neodiplogasteridae</taxon>
        <taxon>Pristionchus</taxon>
    </lineage>
</organism>
<accession>A0A2A6CZY9</accession>
<comment type="similarity">
    <text evidence="6">Belongs to the B9D family.</text>
</comment>
<dbReference type="OrthoDB" id="431939at2759"/>
<evidence type="ECO:0000256" key="3">
    <source>
        <dbReference type="ARBA" id="ARBA00022794"/>
    </source>
</evidence>
<evidence type="ECO:0000313" key="9">
    <source>
        <dbReference type="EnsemblMetazoa" id="PPA38481.1"/>
    </source>
</evidence>
<keyword evidence="4" id="KW-0206">Cytoskeleton</keyword>
<feature type="compositionally biased region" description="Polar residues" evidence="8">
    <location>
        <begin position="248"/>
        <end position="263"/>
    </location>
</feature>
<evidence type="ECO:0000256" key="1">
    <source>
        <dbReference type="ARBA" id="ARBA00004120"/>
    </source>
</evidence>
<dbReference type="PROSITE" id="PS51381">
    <property type="entry name" value="C2_B9"/>
    <property type="match status" value="1"/>
</dbReference>
<dbReference type="PANTHER" id="PTHR12968">
    <property type="entry name" value="B9 DOMAIN-CONTAINING"/>
    <property type="match status" value="1"/>
</dbReference>
<sequence length="297" mass="32822">MASSSKPPTTSNSSFIIVITGQVESGYFPSTPSLYIRSSYHSNFSFGWQKLSGEDALSTCCTIPNNGRFVVDLPLSATFRGTSPFRWPQLVFSCYGIDSFGHDVCRGYGACSIPTVPGSYIREVACFTPVASSTIQSMVGWITGRRPEFVDPGIVAQEDGREVTRVRSQGILQVRLNVMIRGTKQMGFDLFPASMQRISEFPLPDFQLLSGSNIAPVRPSLETAPREQEDPTSNTVTKMSEIVEQHETAPQVQDNTEENTQGPTFEPAFNNLMFSVEELRPNQPDSQTRRLPTLAKE</sequence>
<comment type="subcellular location">
    <subcellularLocation>
        <location evidence="1">Cytoplasm</location>
        <location evidence="1">Cytoskeleton</location>
        <location evidence="1">Cilium basal body</location>
    </subcellularLocation>
</comment>
<evidence type="ECO:0000256" key="4">
    <source>
        <dbReference type="ARBA" id="ARBA00023212"/>
    </source>
</evidence>
<protein>
    <recommendedName>
        <fullName evidence="7">B9 domain-containing protein 1</fullName>
    </recommendedName>
</protein>
<keyword evidence="10" id="KW-1185">Reference proteome</keyword>
<feature type="region of interest" description="Disordered" evidence="8">
    <location>
        <begin position="247"/>
        <end position="267"/>
    </location>
</feature>
<dbReference type="EnsemblMetazoa" id="PPA38481.1">
    <property type="protein sequence ID" value="PPA38481.1"/>
    <property type="gene ID" value="WBGene00276850"/>
</dbReference>
<reference evidence="10" key="1">
    <citation type="journal article" date="2008" name="Nat. Genet.">
        <title>The Pristionchus pacificus genome provides a unique perspective on nematode lifestyle and parasitism.</title>
        <authorList>
            <person name="Dieterich C."/>
            <person name="Clifton S.W."/>
            <person name="Schuster L.N."/>
            <person name="Chinwalla A."/>
            <person name="Delehaunty K."/>
            <person name="Dinkelacker I."/>
            <person name="Fulton L."/>
            <person name="Fulton R."/>
            <person name="Godfrey J."/>
            <person name="Minx P."/>
            <person name="Mitreva M."/>
            <person name="Roeseler W."/>
            <person name="Tian H."/>
            <person name="Witte H."/>
            <person name="Yang S.P."/>
            <person name="Wilson R.K."/>
            <person name="Sommer R.J."/>
        </authorList>
    </citation>
    <scope>NUCLEOTIDE SEQUENCE [LARGE SCALE GENOMIC DNA]</scope>
    <source>
        <strain evidence="10">PS312</strain>
    </source>
</reference>
<evidence type="ECO:0000256" key="7">
    <source>
        <dbReference type="ARBA" id="ARBA00039274"/>
    </source>
</evidence>
<evidence type="ECO:0000256" key="5">
    <source>
        <dbReference type="ARBA" id="ARBA00023273"/>
    </source>
</evidence>
<evidence type="ECO:0000256" key="6">
    <source>
        <dbReference type="ARBA" id="ARBA00038411"/>
    </source>
</evidence>
<dbReference type="InterPro" id="IPR010796">
    <property type="entry name" value="C2_B9-type_dom"/>
</dbReference>
<proteinExistence type="inferred from homology"/>
<dbReference type="Pfam" id="PF07162">
    <property type="entry name" value="B9-C2"/>
    <property type="match status" value="1"/>
</dbReference>
<dbReference type="GO" id="GO:0036038">
    <property type="term" value="C:MKS complex"/>
    <property type="evidence" value="ECO:0000318"/>
    <property type="project" value="GO_Central"/>
</dbReference>
<keyword evidence="2" id="KW-0963">Cytoplasm</keyword>
<dbReference type="GO" id="GO:0060271">
    <property type="term" value="P:cilium assembly"/>
    <property type="evidence" value="ECO:0000318"/>
    <property type="project" value="GO_Central"/>
</dbReference>
<evidence type="ECO:0000256" key="8">
    <source>
        <dbReference type="SAM" id="MobiDB-lite"/>
    </source>
</evidence>
<name>A0A2A6CZY9_PRIPA</name>
<dbReference type="AlphaFoldDB" id="A0A2A6CZY9"/>
<keyword evidence="5" id="KW-0966">Cell projection</keyword>
<accession>A0A8R1YYG7</accession>
<dbReference type="PANTHER" id="PTHR12968:SF1">
    <property type="entry name" value="B9 DOMAIN-CONTAINING PROTEIN 1"/>
    <property type="match status" value="1"/>
</dbReference>
<evidence type="ECO:0000256" key="2">
    <source>
        <dbReference type="ARBA" id="ARBA00022490"/>
    </source>
</evidence>
<reference evidence="9" key="2">
    <citation type="submission" date="2022-06" db="UniProtKB">
        <authorList>
            <consortium name="EnsemblMetazoa"/>
        </authorList>
    </citation>
    <scope>IDENTIFICATION</scope>
    <source>
        <strain evidence="9">PS312</strain>
    </source>
</reference>
<keyword evidence="3" id="KW-0970">Cilium biogenesis/degradation</keyword>
<feature type="region of interest" description="Disordered" evidence="8">
    <location>
        <begin position="278"/>
        <end position="297"/>
    </location>
</feature>
<dbReference type="Proteomes" id="UP000005239">
    <property type="component" value="Unassembled WGS sequence"/>
</dbReference>